<keyword evidence="3" id="KW-0998">Cell outer membrane</keyword>
<evidence type="ECO:0000256" key="3">
    <source>
        <dbReference type="ARBA" id="ARBA00023237"/>
    </source>
</evidence>
<dbReference type="Gene3D" id="2.40.170.20">
    <property type="entry name" value="TonB-dependent receptor, beta-barrel domain"/>
    <property type="match status" value="1"/>
</dbReference>
<dbReference type="InterPro" id="IPR041700">
    <property type="entry name" value="OMP_b-brl_3"/>
</dbReference>
<dbReference type="InterPro" id="IPR008969">
    <property type="entry name" value="CarboxyPept-like_regulatory"/>
</dbReference>
<reference evidence="6 7" key="1">
    <citation type="submission" date="2018-06" db="EMBL/GenBank/DDBJ databases">
        <title>Genomic Encyclopedia of Archaeal and Bacterial Type Strains, Phase II (KMG-II): from individual species to whole genera.</title>
        <authorList>
            <person name="Goeker M."/>
        </authorList>
    </citation>
    <scope>NUCLEOTIDE SEQUENCE [LARGE SCALE GENOMIC DNA]</scope>
    <source>
        <strain evidence="6 7">DSM 14825</strain>
    </source>
</reference>
<gene>
    <name evidence="6" type="ORF">LY11_05199</name>
</gene>
<sequence>MKYTILFLLLPFWGSAQQISKVTLSGTIKDSKTKGTIPFGNIQLKTLKDSILITGTMSDADGQFKLTDVNSGKYMLIVSYMGYKTRTLPILAGSLSAFLDLGNVELEEDANTLNEIKISGQQVTGISNKMDKKTFSVADNISQGGGSVLQVMKTLPGVSTTQDGKLELRGSDKVAILIDGKQTAITGFGGQTGLDNIPVSAIERIEIINNPSAKFDANGNAGIINIIYKKNKQDGFNGKAGFNTGLGALGQKKENLPGIRPQYQNTPKINPSLSLNYRKNKINTFFQGDWLYTQTLNRNEFAERTYDTGEIIRQQVKRNRITTFAIAKTGLDWNMDERNTLTITGLFNREKITDRGDIPYFNQDLTVSSRLWQFLEDEVKYTASASAIYQHNFKQAGHTLNASFNYTFHREDEKYFFTNIMPAYTGEDSFKLLSDEQVADLNVDYVRPLKHGRIEGGLKFRRRSIPINMQFFPGMNSPIDVNAGGWADYSETIPALYGNYVYESNKLELEAGLRIEYVKVAYKVNPNHNTYKSEGYDYAKPFPNLRIAYKLDDRNKISLFYTRRVDRPNEVDIRIFPKYDEPEVIKVGNPALRPQFTGSLELGYKNNWDKGYFYSALYHRITDGTITRIATQVPGSTLIYNVFQNAGRSYNSGVELLIKQDLVSWVSVNANANVYQNTINAFQVENKYPVPVTYNAALQKLVSGNLKINGLFHLPNKLEAQLTGTYLAPDIIPQGRISSRYTVDLGIKKTIQKGAGELFLNVTDLFNTLKIQKEITGNSFQIKSKDYYETQVFRIGYSYKF</sequence>
<evidence type="ECO:0000313" key="6">
    <source>
        <dbReference type="EMBL" id="RAJ20575.1"/>
    </source>
</evidence>
<feature type="domain" description="Outer membrane protein beta-barrel" evidence="5">
    <location>
        <begin position="391"/>
        <end position="799"/>
    </location>
</feature>
<dbReference type="RefSeq" id="WP_111636468.1">
    <property type="nucleotide sequence ID" value="NZ_QLLR01000052.1"/>
</dbReference>
<organism evidence="6 7">
    <name type="scientific">Pedobacter cryoconitis</name>
    <dbReference type="NCBI Taxonomy" id="188932"/>
    <lineage>
        <taxon>Bacteria</taxon>
        <taxon>Pseudomonadati</taxon>
        <taxon>Bacteroidota</taxon>
        <taxon>Sphingobacteriia</taxon>
        <taxon>Sphingobacteriales</taxon>
        <taxon>Sphingobacteriaceae</taxon>
        <taxon>Pedobacter</taxon>
    </lineage>
</organism>
<dbReference type="AlphaFoldDB" id="A0A327RVR9"/>
<dbReference type="PANTHER" id="PTHR40980:SF4">
    <property type="entry name" value="TONB-DEPENDENT RECEPTOR-LIKE BETA-BARREL DOMAIN-CONTAINING PROTEIN"/>
    <property type="match status" value="1"/>
</dbReference>
<dbReference type="GO" id="GO:0009279">
    <property type="term" value="C:cell outer membrane"/>
    <property type="evidence" value="ECO:0007669"/>
    <property type="project" value="UniProtKB-SubCell"/>
</dbReference>
<dbReference type="PANTHER" id="PTHR40980">
    <property type="entry name" value="PLUG DOMAIN-CONTAINING PROTEIN"/>
    <property type="match status" value="1"/>
</dbReference>
<comment type="caution">
    <text evidence="6">The sequence shown here is derived from an EMBL/GenBank/DDBJ whole genome shotgun (WGS) entry which is preliminary data.</text>
</comment>
<dbReference type="InterPro" id="IPR036942">
    <property type="entry name" value="Beta-barrel_TonB_sf"/>
</dbReference>
<keyword evidence="6" id="KW-0675">Receptor</keyword>
<proteinExistence type="predicted"/>
<evidence type="ECO:0000313" key="7">
    <source>
        <dbReference type="Proteomes" id="UP000249754"/>
    </source>
</evidence>
<evidence type="ECO:0000256" key="1">
    <source>
        <dbReference type="ARBA" id="ARBA00004442"/>
    </source>
</evidence>
<dbReference type="InterPro" id="IPR012910">
    <property type="entry name" value="Plug_dom"/>
</dbReference>
<protein>
    <submittedName>
        <fullName evidence="6">Outer membrane receptor protein involved in Fe transport</fullName>
    </submittedName>
</protein>
<comment type="subcellular location">
    <subcellularLocation>
        <location evidence="1">Cell outer membrane</location>
    </subcellularLocation>
</comment>
<feature type="domain" description="TonB-dependent receptor plug" evidence="4">
    <location>
        <begin position="142"/>
        <end position="222"/>
    </location>
</feature>
<evidence type="ECO:0000256" key="2">
    <source>
        <dbReference type="ARBA" id="ARBA00023136"/>
    </source>
</evidence>
<dbReference type="Pfam" id="PF14905">
    <property type="entry name" value="OMP_b-brl_3"/>
    <property type="match status" value="1"/>
</dbReference>
<dbReference type="InterPro" id="IPR037066">
    <property type="entry name" value="Plug_dom_sf"/>
</dbReference>
<evidence type="ECO:0000259" key="4">
    <source>
        <dbReference type="Pfam" id="PF07715"/>
    </source>
</evidence>
<dbReference type="Pfam" id="PF13715">
    <property type="entry name" value="CarbopepD_reg_2"/>
    <property type="match status" value="1"/>
</dbReference>
<keyword evidence="2" id="KW-0472">Membrane</keyword>
<dbReference type="Pfam" id="PF07715">
    <property type="entry name" value="Plug"/>
    <property type="match status" value="1"/>
</dbReference>
<evidence type="ECO:0000259" key="5">
    <source>
        <dbReference type="Pfam" id="PF14905"/>
    </source>
</evidence>
<accession>A0A327RVR9</accession>
<dbReference type="SUPFAM" id="SSF49464">
    <property type="entry name" value="Carboxypeptidase regulatory domain-like"/>
    <property type="match status" value="1"/>
</dbReference>
<dbReference type="Proteomes" id="UP000249754">
    <property type="component" value="Unassembled WGS sequence"/>
</dbReference>
<name>A0A327RVR9_9SPHI</name>
<dbReference type="EMBL" id="QLLR01000052">
    <property type="protein sequence ID" value="RAJ20575.1"/>
    <property type="molecule type" value="Genomic_DNA"/>
</dbReference>
<dbReference type="Gene3D" id="2.170.130.10">
    <property type="entry name" value="TonB-dependent receptor, plug domain"/>
    <property type="match status" value="1"/>
</dbReference>
<dbReference type="OrthoDB" id="606851at2"/>
<dbReference type="Gene3D" id="2.60.40.1120">
    <property type="entry name" value="Carboxypeptidase-like, regulatory domain"/>
    <property type="match status" value="1"/>
</dbReference>
<dbReference type="SUPFAM" id="SSF56935">
    <property type="entry name" value="Porins"/>
    <property type="match status" value="1"/>
</dbReference>